<dbReference type="GO" id="GO:0006412">
    <property type="term" value="P:translation"/>
    <property type="evidence" value="ECO:0007669"/>
    <property type="project" value="InterPro"/>
</dbReference>
<evidence type="ECO:0000256" key="7">
    <source>
        <dbReference type="ARBA" id="ARBA00039442"/>
    </source>
</evidence>
<name>A0AAV6VRW6_9ARAC</name>
<comment type="similarity">
    <text evidence="6">Belongs to the mitochondrion-specific ribosomal protein mL37 family.</text>
</comment>
<dbReference type="GO" id="GO:0005840">
    <property type="term" value="C:ribosome"/>
    <property type="evidence" value="ECO:0007669"/>
    <property type="project" value="UniProtKB-KW"/>
</dbReference>
<dbReference type="AlphaFoldDB" id="A0AAV6VRW6"/>
<evidence type="ECO:0000313" key="10">
    <source>
        <dbReference type="Proteomes" id="UP000827092"/>
    </source>
</evidence>
<keyword evidence="2" id="KW-0809">Transit peptide</keyword>
<evidence type="ECO:0000256" key="3">
    <source>
        <dbReference type="ARBA" id="ARBA00022980"/>
    </source>
</evidence>
<dbReference type="GO" id="GO:0003735">
    <property type="term" value="F:structural constituent of ribosome"/>
    <property type="evidence" value="ECO:0007669"/>
    <property type="project" value="InterPro"/>
</dbReference>
<dbReference type="Proteomes" id="UP000827092">
    <property type="component" value="Unassembled WGS sequence"/>
</dbReference>
<evidence type="ECO:0000256" key="8">
    <source>
        <dbReference type="ARBA" id="ARBA00041617"/>
    </source>
</evidence>
<dbReference type="PANTHER" id="PTHR15889">
    <property type="entry name" value="MITOCHONDRIAL RIBOSOMAL PROTEIN L37"/>
    <property type="match status" value="1"/>
</dbReference>
<proteinExistence type="inferred from homology"/>
<organism evidence="9 10">
    <name type="scientific">Oedothorax gibbosus</name>
    <dbReference type="NCBI Taxonomy" id="931172"/>
    <lineage>
        <taxon>Eukaryota</taxon>
        <taxon>Metazoa</taxon>
        <taxon>Ecdysozoa</taxon>
        <taxon>Arthropoda</taxon>
        <taxon>Chelicerata</taxon>
        <taxon>Arachnida</taxon>
        <taxon>Araneae</taxon>
        <taxon>Araneomorphae</taxon>
        <taxon>Entelegynae</taxon>
        <taxon>Araneoidea</taxon>
        <taxon>Linyphiidae</taxon>
        <taxon>Erigoninae</taxon>
        <taxon>Oedothorax</taxon>
    </lineage>
</organism>
<keyword evidence="4" id="KW-0496">Mitochondrion</keyword>
<evidence type="ECO:0000256" key="4">
    <source>
        <dbReference type="ARBA" id="ARBA00023128"/>
    </source>
</evidence>
<keyword evidence="10" id="KW-1185">Reference proteome</keyword>
<evidence type="ECO:0000256" key="5">
    <source>
        <dbReference type="ARBA" id="ARBA00023274"/>
    </source>
</evidence>
<dbReference type="EMBL" id="JAFNEN010000029">
    <property type="protein sequence ID" value="KAG8199240.1"/>
    <property type="molecule type" value="Genomic_DNA"/>
</dbReference>
<sequence length="404" mass="46582">MRFSQVLCQINYYRHFQRIWKRQGKLQAPELKIPEDLLEMKVPIRDAREILQETKLFPTPLNTIQPPRHLPPSVFKQEKCFYVMNSNTQVSENENQALSLTKTVPYKGLPSKLVSTLGKDSLPNQDELVQKNILQALVWDGDQFKLPRKDKEEFPPYIYKRAYGTLNEKKVSGLLEKLTFLGERATGKYPACLHRNQLLDTFCELAIQRHGDHVTFQLPCDVMLTSNEPLKQFASAFAVGETAKMEVPNIYPIKPTLDLDKVYSKPNCYPMTNFNNRHLHSLFLAQKSTVEWLPEQMLSQAIATCFAFAAKEAQMKYGVDVKLLPEPISVQCMYMDIKTFNFIAYQLNTLDLENNEGIKNQMWVDEPAQLYENVSETELITNYNPQVFPKLLAFYLNGLLPSKA</sequence>
<dbReference type="InterPro" id="IPR010793">
    <property type="entry name" value="Ribosomal_mL37/mL65"/>
</dbReference>
<dbReference type="InterPro" id="IPR052482">
    <property type="entry name" value="mtLSU_mL37"/>
</dbReference>
<evidence type="ECO:0000256" key="2">
    <source>
        <dbReference type="ARBA" id="ARBA00022946"/>
    </source>
</evidence>
<protein>
    <recommendedName>
        <fullName evidence="7">Large ribosomal subunit protein mL37</fullName>
    </recommendedName>
    <alternativeName>
        <fullName evidence="8">39S ribosomal protein L37, mitochondrial</fullName>
    </alternativeName>
</protein>
<comment type="subcellular location">
    <subcellularLocation>
        <location evidence="1">Mitochondrion</location>
    </subcellularLocation>
</comment>
<gene>
    <name evidence="9" type="ORF">JTE90_003667</name>
</gene>
<reference evidence="9 10" key="1">
    <citation type="journal article" date="2022" name="Nat. Ecol. Evol.">
        <title>A masculinizing supergene underlies an exaggerated male reproductive morph in a spider.</title>
        <authorList>
            <person name="Hendrickx F."/>
            <person name="De Corte Z."/>
            <person name="Sonet G."/>
            <person name="Van Belleghem S.M."/>
            <person name="Kostlbacher S."/>
            <person name="Vangestel C."/>
        </authorList>
    </citation>
    <scope>NUCLEOTIDE SEQUENCE [LARGE SCALE GENOMIC DNA]</scope>
    <source>
        <strain evidence="9">W744_W776</strain>
    </source>
</reference>
<dbReference type="GO" id="GO:0005739">
    <property type="term" value="C:mitochondrion"/>
    <property type="evidence" value="ECO:0007669"/>
    <property type="project" value="UniProtKB-SubCell"/>
</dbReference>
<accession>A0AAV6VRW6</accession>
<dbReference type="Pfam" id="PF07147">
    <property type="entry name" value="PDCD9"/>
    <property type="match status" value="1"/>
</dbReference>
<keyword evidence="5" id="KW-0687">Ribonucleoprotein</keyword>
<dbReference type="GO" id="GO:1990904">
    <property type="term" value="C:ribonucleoprotein complex"/>
    <property type="evidence" value="ECO:0007669"/>
    <property type="project" value="UniProtKB-KW"/>
</dbReference>
<keyword evidence="3" id="KW-0689">Ribosomal protein</keyword>
<comment type="caution">
    <text evidence="9">The sequence shown here is derived from an EMBL/GenBank/DDBJ whole genome shotgun (WGS) entry which is preliminary data.</text>
</comment>
<evidence type="ECO:0000256" key="1">
    <source>
        <dbReference type="ARBA" id="ARBA00004173"/>
    </source>
</evidence>
<evidence type="ECO:0000256" key="6">
    <source>
        <dbReference type="ARBA" id="ARBA00037985"/>
    </source>
</evidence>
<evidence type="ECO:0000313" key="9">
    <source>
        <dbReference type="EMBL" id="KAG8199240.1"/>
    </source>
</evidence>
<dbReference type="PANTHER" id="PTHR15889:SF2">
    <property type="entry name" value="LARGE RIBOSOMAL SUBUNIT PROTEIN ML37"/>
    <property type="match status" value="1"/>
</dbReference>